<accession>A0A212R5E8</accession>
<evidence type="ECO:0000313" key="4">
    <source>
        <dbReference type="Proteomes" id="UP000197065"/>
    </source>
</evidence>
<sequence>MYPVRKIYLLLFFALVSLTTTSAGHADEALPASLSREQVEQIVKDYLMREPEVIYQALAELQKKHEQAATDQRQQAIGQYRDAIFAQPTDPVAGNANGDVTLVEFFDFRCGYCRGMADDLWKMMDKDKSLRVVFKDIPILGPDSKVAAQAALAAQKQGKYLEMHKDLMVATDFSKTSLHAMAKKHGLDLARFDSDMAGPDVAELIDQNLQLASALGINGTPSFIVGDTLVPGAVPIASLEELVTKQRPQP</sequence>
<dbReference type="Pfam" id="PF18312">
    <property type="entry name" value="ScsC_N"/>
    <property type="match status" value="1"/>
</dbReference>
<dbReference type="PANTHER" id="PTHR35272">
    <property type="entry name" value="THIOL:DISULFIDE INTERCHANGE PROTEIN DSBC-RELATED"/>
    <property type="match status" value="1"/>
</dbReference>
<evidence type="ECO:0000256" key="1">
    <source>
        <dbReference type="SAM" id="SignalP"/>
    </source>
</evidence>
<dbReference type="AlphaFoldDB" id="A0A212R5E8"/>
<evidence type="ECO:0000313" key="3">
    <source>
        <dbReference type="EMBL" id="SNB67265.1"/>
    </source>
</evidence>
<keyword evidence="3" id="KW-0413">Isomerase</keyword>
<dbReference type="Pfam" id="PF01323">
    <property type="entry name" value="DSBA"/>
    <property type="match status" value="1"/>
</dbReference>
<feature type="chain" id="PRO_5012623237" evidence="1">
    <location>
        <begin position="27"/>
        <end position="250"/>
    </location>
</feature>
<gene>
    <name evidence="3" type="ORF">SAMN07250955_105292</name>
</gene>
<dbReference type="GO" id="GO:0016491">
    <property type="term" value="F:oxidoreductase activity"/>
    <property type="evidence" value="ECO:0007669"/>
    <property type="project" value="InterPro"/>
</dbReference>
<keyword evidence="1" id="KW-0732">Signal</keyword>
<reference evidence="3 4" key="1">
    <citation type="submission" date="2017-06" db="EMBL/GenBank/DDBJ databases">
        <authorList>
            <person name="Kim H.J."/>
            <person name="Triplett B.A."/>
        </authorList>
    </citation>
    <scope>NUCLEOTIDE SEQUENCE [LARGE SCALE GENOMIC DNA]</scope>
    <source>
        <strain evidence="3 4">B29T1</strain>
    </source>
</reference>
<dbReference type="GO" id="GO:0016853">
    <property type="term" value="F:isomerase activity"/>
    <property type="evidence" value="ECO:0007669"/>
    <property type="project" value="UniProtKB-KW"/>
</dbReference>
<organism evidence="3 4">
    <name type="scientific">Arboricoccus pini</name>
    <dbReference type="NCBI Taxonomy" id="1963835"/>
    <lineage>
        <taxon>Bacteria</taxon>
        <taxon>Pseudomonadati</taxon>
        <taxon>Pseudomonadota</taxon>
        <taxon>Alphaproteobacteria</taxon>
        <taxon>Geminicoccales</taxon>
        <taxon>Geminicoccaceae</taxon>
        <taxon>Arboricoccus</taxon>
    </lineage>
</organism>
<dbReference type="PROSITE" id="PS51352">
    <property type="entry name" value="THIOREDOXIN_2"/>
    <property type="match status" value="1"/>
</dbReference>
<dbReference type="PANTHER" id="PTHR35272:SF3">
    <property type="entry name" value="THIOL:DISULFIDE INTERCHANGE PROTEIN DSBC"/>
    <property type="match status" value="1"/>
</dbReference>
<dbReference type="InterPro" id="IPR041205">
    <property type="entry name" value="ScsC_N"/>
</dbReference>
<dbReference type="InterPro" id="IPR036249">
    <property type="entry name" value="Thioredoxin-like_sf"/>
</dbReference>
<feature type="signal peptide" evidence="1">
    <location>
        <begin position="1"/>
        <end position="26"/>
    </location>
</feature>
<dbReference type="InterPro" id="IPR001853">
    <property type="entry name" value="DSBA-like_thioredoxin_dom"/>
</dbReference>
<dbReference type="EMBL" id="FYEH01000005">
    <property type="protein sequence ID" value="SNB67265.1"/>
    <property type="molecule type" value="Genomic_DNA"/>
</dbReference>
<dbReference type="InterPro" id="IPR013766">
    <property type="entry name" value="Thioredoxin_domain"/>
</dbReference>
<dbReference type="InterPro" id="IPR051470">
    <property type="entry name" value="Thiol:disulfide_interchange"/>
</dbReference>
<keyword evidence="4" id="KW-1185">Reference proteome</keyword>
<dbReference type="Gene3D" id="3.40.30.10">
    <property type="entry name" value="Glutaredoxin"/>
    <property type="match status" value="1"/>
</dbReference>
<feature type="domain" description="Thioredoxin" evidence="2">
    <location>
        <begin position="58"/>
        <end position="248"/>
    </location>
</feature>
<evidence type="ECO:0000259" key="2">
    <source>
        <dbReference type="PROSITE" id="PS51352"/>
    </source>
</evidence>
<name>A0A212R5E8_9PROT</name>
<proteinExistence type="predicted"/>
<dbReference type="CDD" id="cd03023">
    <property type="entry name" value="DsbA_Com1_like"/>
    <property type="match status" value="1"/>
</dbReference>
<dbReference type="OrthoDB" id="9780147at2"/>
<dbReference type="SUPFAM" id="SSF52833">
    <property type="entry name" value="Thioredoxin-like"/>
    <property type="match status" value="1"/>
</dbReference>
<dbReference type="Proteomes" id="UP000197065">
    <property type="component" value="Unassembled WGS sequence"/>
</dbReference>
<protein>
    <submittedName>
        <fullName evidence="3">Protein-disulfide isomerase</fullName>
    </submittedName>
</protein>